<name>U4TIQ6_9LACO</name>
<protein>
    <recommendedName>
        <fullName evidence="5">HTH lacI-type domain-containing protein</fullName>
    </recommendedName>
</protein>
<dbReference type="RefSeq" id="WP_022530619.1">
    <property type="nucleotide sequence ID" value="NZ_KI271605.1"/>
</dbReference>
<keyword evidence="4" id="KW-0804">Transcription</keyword>
<reference evidence="7" key="1">
    <citation type="journal article" date="2013" name="Genome Announc.">
        <title>Whole-Genome Sequencing of Lactobacillus shenzhenensis Strain LY-73T.</title>
        <authorList>
            <person name="Lin Z."/>
            <person name="Liu Z."/>
            <person name="Yang R."/>
            <person name="Zou Y."/>
            <person name="Wan D."/>
            <person name="Chen J."/>
            <person name="Guo M."/>
            <person name="Zhao J."/>
            <person name="Fang C."/>
            <person name="Yang R."/>
            <person name="Liu F."/>
        </authorList>
    </citation>
    <scope>NUCLEOTIDE SEQUENCE [LARGE SCALE GENOMIC DNA]</scope>
    <source>
        <strain evidence="7">LY-73</strain>
    </source>
</reference>
<organism evidence="6 7">
    <name type="scientific">Schleiferilactobacillus shenzhenensis LY-73</name>
    <dbReference type="NCBI Taxonomy" id="1231336"/>
    <lineage>
        <taxon>Bacteria</taxon>
        <taxon>Bacillati</taxon>
        <taxon>Bacillota</taxon>
        <taxon>Bacilli</taxon>
        <taxon>Lactobacillales</taxon>
        <taxon>Lactobacillaceae</taxon>
        <taxon>Schleiferilactobacillus</taxon>
    </lineage>
</organism>
<dbReference type="InterPro" id="IPR000843">
    <property type="entry name" value="HTH_LacI"/>
</dbReference>
<gene>
    <name evidence="6" type="ORF">L248_1612</name>
</gene>
<dbReference type="Proteomes" id="UP000030647">
    <property type="component" value="Unassembled WGS sequence"/>
</dbReference>
<evidence type="ECO:0000313" key="6">
    <source>
        <dbReference type="EMBL" id="ERL64079.1"/>
    </source>
</evidence>
<dbReference type="GO" id="GO:0003700">
    <property type="term" value="F:DNA-binding transcription factor activity"/>
    <property type="evidence" value="ECO:0007669"/>
    <property type="project" value="TreeGrafter"/>
</dbReference>
<proteinExistence type="predicted"/>
<feature type="domain" description="HTH lacI-type" evidence="5">
    <location>
        <begin position="5"/>
        <end position="59"/>
    </location>
</feature>
<dbReference type="eggNOG" id="COG1609">
    <property type="taxonomic scope" value="Bacteria"/>
</dbReference>
<dbReference type="STRING" id="1231336.L248_1612"/>
<accession>U4TIQ6</accession>
<dbReference type="Gene3D" id="1.10.260.40">
    <property type="entry name" value="lambda repressor-like DNA-binding domains"/>
    <property type="match status" value="1"/>
</dbReference>
<keyword evidence="1" id="KW-0678">Repressor</keyword>
<dbReference type="PANTHER" id="PTHR30146:SF148">
    <property type="entry name" value="HTH-TYPE TRANSCRIPTIONAL REPRESSOR PURR-RELATED"/>
    <property type="match status" value="1"/>
</dbReference>
<dbReference type="HOGENOM" id="CLU_037628_6_1_9"/>
<dbReference type="SUPFAM" id="SSF53822">
    <property type="entry name" value="Periplasmic binding protein-like I"/>
    <property type="match status" value="1"/>
</dbReference>
<dbReference type="InterPro" id="IPR046335">
    <property type="entry name" value="LacI/GalR-like_sensor"/>
</dbReference>
<evidence type="ECO:0000256" key="4">
    <source>
        <dbReference type="ARBA" id="ARBA00023163"/>
    </source>
</evidence>
<dbReference type="PANTHER" id="PTHR30146">
    <property type="entry name" value="LACI-RELATED TRANSCRIPTIONAL REPRESSOR"/>
    <property type="match status" value="1"/>
</dbReference>
<dbReference type="PRINTS" id="PR00036">
    <property type="entry name" value="HTHLACI"/>
</dbReference>
<dbReference type="Pfam" id="PF13377">
    <property type="entry name" value="Peripla_BP_3"/>
    <property type="match status" value="1"/>
</dbReference>
<dbReference type="EMBL" id="KI271605">
    <property type="protein sequence ID" value="ERL64079.1"/>
    <property type="molecule type" value="Genomic_DNA"/>
</dbReference>
<dbReference type="SUPFAM" id="SSF47413">
    <property type="entry name" value="lambda repressor-like DNA-binding domains"/>
    <property type="match status" value="1"/>
</dbReference>
<dbReference type="Gene3D" id="3.40.50.2300">
    <property type="match status" value="2"/>
</dbReference>
<keyword evidence="2" id="KW-0805">Transcription regulation</keyword>
<evidence type="ECO:0000259" key="5">
    <source>
        <dbReference type="PROSITE" id="PS50932"/>
    </source>
</evidence>
<evidence type="ECO:0000313" key="7">
    <source>
        <dbReference type="Proteomes" id="UP000030647"/>
    </source>
</evidence>
<dbReference type="GO" id="GO:0000976">
    <property type="term" value="F:transcription cis-regulatory region binding"/>
    <property type="evidence" value="ECO:0007669"/>
    <property type="project" value="TreeGrafter"/>
</dbReference>
<evidence type="ECO:0000256" key="2">
    <source>
        <dbReference type="ARBA" id="ARBA00023015"/>
    </source>
</evidence>
<keyword evidence="3" id="KW-0238">DNA-binding</keyword>
<dbReference type="PROSITE" id="PS50932">
    <property type="entry name" value="HTH_LACI_2"/>
    <property type="match status" value="1"/>
</dbReference>
<dbReference type="InterPro" id="IPR010982">
    <property type="entry name" value="Lambda_DNA-bd_dom_sf"/>
</dbReference>
<keyword evidence="7" id="KW-1185">Reference proteome</keyword>
<evidence type="ECO:0000256" key="1">
    <source>
        <dbReference type="ARBA" id="ARBA00022491"/>
    </source>
</evidence>
<dbReference type="Pfam" id="PF00356">
    <property type="entry name" value="LacI"/>
    <property type="match status" value="1"/>
</dbReference>
<dbReference type="CDD" id="cd01392">
    <property type="entry name" value="HTH_LacI"/>
    <property type="match status" value="1"/>
</dbReference>
<dbReference type="CDD" id="cd06267">
    <property type="entry name" value="PBP1_LacI_sugar_binding-like"/>
    <property type="match status" value="1"/>
</dbReference>
<dbReference type="AlphaFoldDB" id="U4TIQ6"/>
<sequence>MMHHVTIKDIARRAGVSVATVSYALNGQSGVSPQMRAKIMAIAREMQYVPHMAAKILVNQTTPIVCGLVDSFEGVFNNELLEALQDNFQSAGYLLLVVNRLVPELIGSDLFRGLVVLNFDIDDQQQETIAALNVPTIFLANTPLPNTLRVVMDNAGAITLGYQELMKSVHQRLCIFTGRRISANNNERWQAVQQLYEQDHGQEAAAITFNGAFEYETAYRLSLPLFDRFDAFLCFNDNMALGIYKSAYEQGLTVGRDVSIMGFDNSILGQSALPGLTTVGFDMQQWAKTVVRQFDTLVEHPAEEQTVTRIPPALYVRQSIRYAASQTNTAEDQAVG</sequence>
<dbReference type="PROSITE" id="PS00356">
    <property type="entry name" value="HTH_LACI_1"/>
    <property type="match status" value="1"/>
</dbReference>
<dbReference type="SMART" id="SM00354">
    <property type="entry name" value="HTH_LACI"/>
    <property type="match status" value="1"/>
</dbReference>
<evidence type="ECO:0000256" key="3">
    <source>
        <dbReference type="ARBA" id="ARBA00023125"/>
    </source>
</evidence>
<dbReference type="InterPro" id="IPR028082">
    <property type="entry name" value="Peripla_BP_I"/>
</dbReference>